<dbReference type="InterPro" id="IPR016181">
    <property type="entry name" value="Acyl_CoA_acyltransferase"/>
</dbReference>
<evidence type="ECO:0000313" key="3">
    <source>
        <dbReference type="EMBL" id="CAA9237314.1"/>
    </source>
</evidence>
<sequence>ASRLQAKDEGNFVLGAFTDAALVGMVGLVRDPSPKIHHKAFVWGVYVSEKARGQGLGRALLSELIARARTYPGLEQLILGVGTTQGSARALYRSLGFEPFGLERRGLKVGTKYIDEEHLVLWLER</sequence>
<dbReference type="GO" id="GO:0008080">
    <property type="term" value="F:N-acetyltransferase activity"/>
    <property type="evidence" value="ECO:0007669"/>
    <property type="project" value="InterPro"/>
</dbReference>
<dbReference type="Pfam" id="PF00583">
    <property type="entry name" value="Acetyltransf_1"/>
    <property type="match status" value="1"/>
</dbReference>
<dbReference type="CDD" id="cd04301">
    <property type="entry name" value="NAT_SF"/>
    <property type="match status" value="1"/>
</dbReference>
<dbReference type="AlphaFoldDB" id="A0A6J4HZS8"/>
<dbReference type="Gene3D" id="3.40.630.30">
    <property type="match status" value="1"/>
</dbReference>
<reference evidence="3" key="1">
    <citation type="submission" date="2020-02" db="EMBL/GenBank/DDBJ databases">
        <authorList>
            <person name="Meier V. D."/>
        </authorList>
    </citation>
    <scope>NUCLEOTIDE SEQUENCE</scope>
    <source>
        <strain evidence="3">AVDCRST_MAG93</strain>
    </source>
</reference>
<feature type="non-terminal residue" evidence="3">
    <location>
        <position position="1"/>
    </location>
</feature>
<feature type="domain" description="N-acetyltransferase" evidence="2">
    <location>
        <begin position="1"/>
        <end position="125"/>
    </location>
</feature>
<dbReference type="SUPFAM" id="SSF55729">
    <property type="entry name" value="Acyl-CoA N-acyltransferases (Nat)"/>
    <property type="match status" value="1"/>
</dbReference>
<dbReference type="EMBL" id="CADCTR010000389">
    <property type="protein sequence ID" value="CAA9237314.1"/>
    <property type="molecule type" value="Genomic_DNA"/>
</dbReference>
<gene>
    <name evidence="3" type="ORF">AVDCRST_MAG93-1157</name>
</gene>
<accession>A0A6J4HZS8</accession>
<dbReference type="InterPro" id="IPR000182">
    <property type="entry name" value="GNAT_dom"/>
</dbReference>
<organism evidence="3">
    <name type="scientific">uncultured Chloroflexia bacterium</name>
    <dbReference type="NCBI Taxonomy" id="1672391"/>
    <lineage>
        <taxon>Bacteria</taxon>
        <taxon>Bacillati</taxon>
        <taxon>Chloroflexota</taxon>
        <taxon>Chloroflexia</taxon>
        <taxon>environmental samples</taxon>
    </lineage>
</organism>
<evidence type="ECO:0000256" key="1">
    <source>
        <dbReference type="ARBA" id="ARBA00022679"/>
    </source>
</evidence>
<dbReference type="PANTHER" id="PTHR13947:SF37">
    <property type="entry name" value="LD18367P"/>
    <property type="match status" value="1"/>
</dbReference>
<dbReference type="PROSITE" id="PS51186">
    <property type="entry name" value="GNAT"/>
    <property type="match status" value="1"/>
</dbReference>
<dbReference type="InterPro" id="IPR050769">
    <property type="entry name" value="NAT_camello-type"/>
</dbReference>
<proteinExistence type="predicted"/>
<name>A0A6J4HZS8_9CHLR</name>
<dbReference type="PANTHER" id="PTHR13947">
    <property type="entry name" value="GNAT FAMILY N-ACETYLTRANSFERASE"/>
    <property type="match status" value="1"/>
</dbReference>
<protein>
    <recommendedName>
        <fullName evidence="2">N-acetyltransferase domain-containing protein</fullName>
    </recommendedName>
</protein>
<evidence type="ECO:0000259" key="2">
    <source>
        <dbReference type="PROSITE" id="PS51186"/>
    </source>
</evidence>
<keyword evidence="1" id="KW-0808">Transferase</keyword>